<dbReference type="Gene3D" id="3.40.50.2300">
    <property type="match status" value="1"/>
</dbReference>
<evidence type="ECO:0000256" key="8">
    <source>
        <dbReference type="ARBA" id="ARBA00023015"/>
    </source>
</evidence>
<keyword evidence="3" id="KW-0813">Transport</keyword>
<dbReference type="CDD" id="cd17618">
    <property type="entry name" value="REC_OmpR_PhoB"/>
    <property type="match status" value="1"/>
</dbReference>
<evidence type="ECO:0000256" key="2">
    <source>
        <dbReference type="ARBA" id="ARBA00013332"/>
    </source>
</evidence>
<accession>A0ABX1TXK7</accession>
<dbReference type="InterPro" id="IPR036388">
    <property type="entry name" value="WH-like_DNA-bd_sf"/>
</dbReference>
<evidence type="ECO:0000313" key="18">
    <source>
        <dbReference type="Proteomes" id="UP000749010"/>
    </source>
</evidence>
<evidence type="ECO:0000256" key="12">
    <source>
        <dbReference type="ARBA" id="ARBA00024735"/>
    </source>
</evidence>
<dbReference type="Gene3D" id="6.10.250.690">
    <property type="match status" value="1"/>
</dbReference>
<feature type="domain" description="OmpR/PhoB-type" evidence="16">
    <location>
        <begin position="133"/>
        <end position="230"/>
    </location>
</feature>
<dbReference type="PROSITE" id="PS51755">
    <property type="entry name" value="OMPR_PHOB"/>
    <property type="match status" value="1"/>
</dbReference>
<evidence type="ECO:0000256" key="9">
    <source>
        <dbReference type="ARBA" id="ARBA00023125"/>
    </source>
</evidence>
<evidence type="ECO:0000256" key="5">
    <source>
        <dbReference type="ARBA" id="ARBA00022553"/>
    </source>
</evidence>
<dbReference type="Pfam" id="PF00486">
    <property type="entry name" value="Trans_reg_C"/>
    <property type="match status" value="1"/>
</dbReference>
<evidence type="ECO:0000256" key="7">
    <source>
        <dbReference type="ARBA" id="ARBA00023012"/>
    </source>
</evidence>
<keyword evidence="10" id="KW-0010">Activator</keyword>
<evidence type="ECO:0000313" key="17">
    <source>
        <dbReference type="EMBL" id="NMQ29007.1"/>
    </source>
</evidence>
<dbReference type="Proteomes" id="UP000749010">
    <property type="component" value="Unassembled WGS sequence"/>
</dbReference>
<evidence type="ECO:0000256" key="6">
    <source>
        <dbReference type="ARBA" id="ARBA00022592"/>
    </source>
</evidence>
<dbReference type="SUPFAM" id="SSF52172">
    <property type="entry name" value="CheY-like"/>
    <property type="match status" value="1"/>
</dbReference>
<dbReference type="InterPro" id="IPR016032">
    <property type="entry name" value="Sig_transdc_resp-reg_C-effctor"/>
</dbReference>
<keyword evidence="4" id="KW-0963">Cytoplasm</keyword>
<keyword evidence="6" id="KW-0592">Phosphate transport</keyword>
<dbReference type="PANTHER" id="PTHR48111:SF40">
    <property type="entry name" value="PHOSPHATE REGULON TRANSCRIPTIONAL REGULATORY PROTEIN PHOB"/>
    <property type="match status" value="1"/>
</dbReference>
<keyword evidence="5 13" id="KW-0597">Phosphoprotein</keyword>
<comment type="function">
    <text evidence="12">This protein is a positive regulator for the phosphate regulon. Transcription of this operon is positively regulated by PhoB and PhoR when phosphate is limited.</text>
</comment>
<evidence type="ECO:0000256" key="3">
    <source>
        <dbReference type="ARBA" id="ARBA00022448"/>
    </source>
</evidence>
<evidence type="ECO:0000256" key="1">
    <source>
        <dbReference type="ARBA" id="ARBA00004496"/>
    </source>
</evidence>
<keyword evidence="8" id="KW-0805">Transcription regulation</keyword>
<dbReference type="InterPro" id="IPR001789">
    <property type="entry name" value="Sig_transdc_resp-reg_receiver"/>
</dbReference>
<sequence>METSTLARVLVVEDDKGIQELLRFALLRGAYQPICADSAEHAETLLRETLPDIALIDWMLPGQSGLALTSKLRKEPRTRSLPIILLTARGEEGDRIAGLEGGADDYVVKPFSPKELLARIQAVLRRCSPEHGKGTLSAGPITLDTVSHEASVEGQRITLTPTEFRLLRFLMASPGRVYSRQQLLDNVWGDHVFIEDRTVDIHIRRLRVALGVAAEHMVETVRGAGYKLGARPGAKDHDHPSPPR</sequence>
<dbReference type="InterPro" id="IPR001867">
    <property type="entry name" value="OmpR/PhoB-type_DNA-bd"/>
</dbReference>
<evidence type="ECO:0000256" key="11">
    <source>
        <dbReference type="ARBA" id="ARBA00023163"/>
    </source>
</evidence>
<dbReference type="Pfam" id="PF00072">
    <property type="entry name" value="Response_reg"/>
    <property type="match status" value="1"/>
</dbReference>
<dbReference type="EMBL" id="SPMY01000044">
    <property type="protein sequence ID" value="NMQ29007.1"/>
    <property type="molecule type" value="Genomic_DNA"/>
</dbReference>
<evidence type="ECO:0000256" key="13">
    <source>
        <dbReference type="PROSITE-ProRule" id="PRU00169"/>
    </source>
</evidence>
<dbReference type="RefSeq" id="WP_211203780.1">
    <property type="nucleotide sequence ID" value="NZ_SPMY01000044.1"/>
</dbReference>
<dbReference type="PANTHER" id="PTHR48111">
    <property type="entry name" value="REGULATOR OF RPOS"/>
    <property type="match status" value="1"/>
</dbReference>
<dbReference type="InterPro" id="IPR011879">
    <property type="entry name" value="Sig_transdc_resp-reg_PhoB"/>
</dbReference>
<dbReference type="SUPFAM" id="SSF46894">
    <property type="entry name" value="C-terminal effector domain of the bipartite response regulators"/>
    <property type="match status" value="1"/>
</dbReference>
<dbReference type="PROSITE" id="PS50110">
    <property type="entry name" value="RESPONSE_REGULATORY"/>
    <property type="match status" value="1"/>
</dbReference>
<comment type="caution">
    <text evidence="17">The sequence shown here is derived from an EMBL/GenBank/DDBJ whole genome shotgun (WGS) entry which is preliminary data.</text>
</comment>
<evidence type="ECO:0000256" key="10">
    <source>
        <dbReference type="ARBA" id="ARBA00023159"/>
    </source>
</evidence>
<dbReference type="CDD" id="cd00383">
    <property type="entry name" value="trans_reg_C"/>
    <property type="match status" value="1"/>
</dbReference>
<feature type="modified residue" description="4-aspartylphosphate" evidence="13">
    <location>
        <position position="57"/>
    </location>
</feature>
<proteinExistence type="predicted"/>
<feature type="domain" description="Response regulatory" evidence="15">
    <location>
        <begin position="8"/>
        <end position="124"/>
    </location>
</feature>
<feature type="DNA-binding region" description="OmpR/PhoB-type" evidence="14">
    <location>
        <begin position="133"/>
        <end position="230"/>
    </location>
</feature>
<keyword evidence="7" id="KW-0902">Two-component regulatory system</keyword>
<dbReference type="Gene3D" id="1.10.10.10">
    <property type="entry name" value="Winged helix-like DNA-binding domain superfamily/Winged helix DNA-binding domain"/>
    <property type="match status" value="1"/>
</dbReference>
<dbReference type="InterPro" id="IPR039420">
    <property type="entry name" value="WalR-like"/>
</dbReference>
<keyword evidence="18" id="KW-1185">Reference proteome</keyword>
<evidence type="ECO:0000256" key="14">
    <source>
        <dbReference type="PROSITE-ProRule" id="PRU01091"/>
    </source>
</evidence>
<gene>
    <name evidence="17" type="primary">phoB</name>
    <name evidence="17" type="ORF">E4Q23_15295</name>
</gene>
<reference evidence="17 18" key="1">
    <citation type="submission" date="2019-03" db="EMBL/GenBank/DDBJ databases">
        <title>Metabolic reconstructions from genomes of highly enriched 'Candidatus Accumulibacter' and 'Candidatus Competibacter' bioreactor populations.</title>
        <authorList>
            <person name="Annavajhala M.K."/>
            <person name="Welles L."/>
            <person name="Abbas B."/>
            <person name="Sorokin D."/>
            <person name="Park H."/>
            <person name="Van Loosdrecht M."/>
            <person name="Chandran K."/>
        </authorList>
    </citation>
    <scope>NUCLEOTIDE SEQUENCE [LARGE SCALE GENOMIC DNA]</scope>
    <source>
        <strain evidence="17 18">SBR_S</strain>
    </source>
</reference>
<dbReference type="NCBIfam" id="TIGR02154">
    <property type="entry name" value="PhoB"/>
    <property type="match status" value="1"/>
</dbReference>
<keyword evidence="9 14" id="KW-0238">DNA-binding</keyword>
<organism evidence="17 18">
    <name type="scientific">Candidatus Accumulibacter phosphatis</name>
    <dbReference type="NCBI Taxonomy" id="327160"/>
    <lineage>
        <taxon>Bacteria</taxon>
        <taxon>Pseudomonadati</taxon>
        <taxon>Pseudomonadota</taxon>
        <taxon>Betaproteobacteria</taxon>
        <taxon>Candidatus Accumulibacter</taxon>
    </lineage>
</organism>
<evidence type="ECO:0000259" key="15">
    <source>
        <dbReference type="PROSITE" id="PS50110"/>
    </source>
</evidence>
<keyword evidence="11" id="KW-0804">Transcription</keyword>
<protein>
    <recommendedName>
        <fullName evidence="2">Phosphate regulon transcriptional regulatory protein PhoB</fullName>
    </recommendedName>
</protein>
<dbReference type="SMART" id="SM00448">
    <property type="entry name" value="REC"/>
    <property type="match status" value="1"/>
</dbReference>
<dbReference type="InterPro" id="IPR011006">
    <property type="entry name" value="CheY-like_superfamily"/>
</dbReference>
<name>A0ABX1TXK7_9PROT</name>
<evidence type="ECO:0000256" key="4">
    <source>
        <dbReference type="ARBA" id="ARBA00022490"/>
    </source>
</evidence>
<comment type="subcellular location">
    <subcellularLocation>
        <location evidence="1">Cytoplasm</location>
    </subcellularLocation>
</comment>
<evidence type="ECO:0000259" key="16">
    <source>
        <dbReference type="PROSITE" id="PS51755"/>
    </source>
</evidence>
<dbReference type="SMART" id="SM00862">
    <property type="entry name" value="Trans_reg_C"/>
    <property type="match status" value="1"/>
</dbReference>